<dbReference type="InterPro" id="IPR024670">
    <property type="entry name" value="BCL9_beta-catenin-bd_dom"/>
</dbReference>
<dbReference type="InterPro" id="IPR003599">
    <property type="entry name" value="Ig_sub"/>
</dbReference>
<keyword evidence="9" id="KW-0325">Glycoprotein</keyword>
<dbReference type="Pfam" id="PF11502">
    <property type="entry name" value="BCL9"/>
    <property type="match status" value="1"/>
</dbReference>
<dbReference type="InterPro" id="IPR036179">
    <property type="entry name" value="Ig-like_dom_sf"/>
</dbReference>
<feature type="compositionally biased region" description="Polar residues" evidence="12">
    <location>
        <begin position="1413"/>
        <end position="1425"/>
    </location>
</feature>
<evidence type="ECO:0000256" key="4">
    <source>
        <dbReference type="ARBA" id="ARBA00022475"/>
    </source>
</evidence>
<gene>
    <name evidence="15" type="ORF">Baya_11912</name>
</gene>
<dbReference type="Gene3D" id="2.60.40.10">
    <property type="entry name" value="Immunoglobulins"/>
    <property type="match status" value="7"/>
</dbReference>
<feature type="compositionally biased region" description="Low complexity" evidence="12">
    <location>
        <begin position="1043"/>
        <end position="1057"/>
    </location>
</feature>
<evidence type="ECO:0000256" key="3">
    <source>
        <dbReference type="ARBA" id="ARBA00009200"/>
    </source>
</evidence>
<dbReference type="InterPro" id="IPR003961">
    <property type="entry name" value="FN3_dom"/>
</dbReference>
<dbReference type="SUPFAM" id="SSF48726">
    <property type="entry name" value="Immunoglobulin"/>
    <property type="match status" value="4"/>
</dbReference>
<dbReference type="Pfam" id="PF13927">
    <property type="entry name" value="Ig_3"/>
    <property type="match status" value="1"/>
</dbReference>
<evidence type="ECO:0000256" key="11">
    <source>
        <dbReference type="ARBA" id="ARBA00023319"/>
    </source>
</evidence>
<reference evidence="15 16" key="1">
    <citation type="journal article" date="2019" name="Genome Biol. Evol.">
        <title>Whole-Genome Sequencing of the Giant Devil Catfish, Bagarius yarrelli.</title>
        <authorList>
            <person name="Jiang W."/>
            <person name="Lv Y."/>
            <person name="Cheng L."/>
            <person name="Yang K."/>
            <person name="Chao B."/>
            <person name="Wang X."/>
            <person name="Li Y."/>
            <person name="Pan X."/>
            <person name="You X."/>
            <person name="Zhang Y."/>
            <person name="Yang J."/>
            <person name="Li J."/>
            <person name="Zhang X."/>
            <person name="Liu S."/>
            <person name="Sun C."/>
            <person name="Yang J."/>
            <person name="Shi Q."/>
        </authorList>
    </citation>
    <scope>NUCLEOTIDE SEQUENCE [LARGE SCALE GENOMIC DNA]</scope>
    <source>
        <strain evidence="15">JWS20170419001</strain>
        <tissue evidence="15">Muscle</tissue>
    </source>
</reference>
<evidence type="ECO:0000313" key="15">
    <source>
        <dbReference type="EMBL" id="TSR87289.1"/>
    </source>
</evidence>
<dbReference type="InterPro" id="IPR013783">
    <property type="entry name" value="Ig-like_fold"/>
</dbReference>
<dbReference type="GO" id="GO:0060070">
    <property type="term" value="P:canonical Wnt signaling pathway"/>
    <property type="evidence" value="ECO:0007669"/>
    <property type="project" value="InterPro"/>
</dbReference>
<keyword evidence="11" id="KW-0393">Immunoglobulin domain</keyword>
<feature type="region of interest" description="Disordered" evidence="12">
    <location>
        <begin position="1041"/>
        <end position="1062"/>
    </location>
</feature>
<feature type="region of interest" description="Disordered" evidence="12">
    <location>
        <begin position="1472"/>
        <end position="1521"/>
    </location>
</feature>
<dbReference type="InterPro" id="IPR003598">
    <property type="entry name" value="Ig_sub2"/>
</dbReference>
<evidence type="ECO:0000256" key="8">
    <source>
        <dbReference type="ARBA" id="ARBA00023157"/>
    </source>
</evidence>
<keyword evidence="8" id="KW-1015">Disulfide bond</keyword>
<feature type="region of interest" description="Disordered" evidence="12">
    <location>
        <begin position="1311"/>
        <end position="1393"/>
    </location>
</feature>
<feature type="domain" description="Ig-like" evidence="13">
    <location>
        <begin position="126"/>
        <end position="195"/>
    </location>
</feature>
<dbReference type="OrthoDB" id="9998697at2759"/>
<dbReference type="GO" id="GO:0005886">
    <property type="term" value="C:plasma membrane"/>
    <property type="evidence" value="ECO:0007669"/>
    <property type="project" value="UniProtKB-SubCell"/>
</dbReference>
<evidence type="ECO:0000256" key="12">
    <source>
        <dbReference type="SAM" id="MobiDB-lite"/>
    </source>
</evidence>
<evidence type="ECO:0000256" key="7">
    <source>
        <dbReference type="ARBA" id="ARBA00023136"/>
    </source>
</evidence>
<evidence type="ECO:0000259" key="13">
    <source>
        <dbReference type="PROSITE" id="PS50835"/>
    </source>
</evidence>
<feature type="compositionally biased region" description="Polar residues" evidence="12">
    <location>
        <begin position="1100"/>
        <end position="1132"/>
    </location>
</feature>
<keyword evidence="6" id="KW-0677">Repeat</keyword>
<comment type="subcellular location">
    <subcellularLocation>
        <location evidence="2">Cell membrane</location>
    </subcellularLocation>
    <subcellularLocation>
        <location evidence="1">Nucleus</location>
    </subcellularLocation>
</comment>
<feature type="compositionally biased region" description="Polar residues" evidence="12">
    <location>
        <begin position="1377"/>
        <end position="1386"/>
    </location>
</feature>
<dbReference type="PROSITE" id="PS50835">
    <property type="entry name" value="IG_LIKE"/>
    <property type="match status" value="4"/>
</dbReference>
<evidence type="ECO:0000256" key="1">
    <source>
        <dbReference type="ARBA" id="ARBA00004123"/>
    </source>
</evidence>
<evidence type="ECO:0000259" key="14">
    <source>
        <dbReference type="PROSITE" id="PS50853"/>
    </source>
</evidence>
<feature type="domain" description="Fibronectin type-III" evidence="14">
    <location>
        <begin position="448"/>
        <end position="549"/>
    </location>
</feature>
<dbReference type="Gene3D" id="3.30.40.10">
    <property type="entry name" value="Zinc/RING finger domain, C3HC4 (zinc finger)"/>
    <property type="match status" value="1"/>
</dbReference>
<evidence type="ECO:0000313" key="16">
    <source>
        <dbReference type="Proteomes" id="UP000319801"/>
    </source>
</evidence>
<proteinExistence type="inferred from homology"/>
<feature type="compositionally biased region" description="Polar residues" evidence="12">
    <location>
        <begin position="1311"/>
        <end position="1337"/>
    </location>
</feature>
<protein>
    <submittedName>
        <fullName evidence="15">B-cell CLL/lymphoma 9-like protein</fullName>
    </submittedName>
</protein>
<dbReference type="GO" id="GO:0008013">
    <property type="term" value="F:beta-catenin binding"/>
    <property type="evidence" value="ECO:0007669"/>
    <property type="project" value="InterPro"/>
</dbReference>
<feature type="compositionally biased region" description="Low complexity" evidence="12">
    <location>
        <begin position="2097"/>
        <end position="2108"/>
    </location>
</feature>
<keyword evidence="16" id="KW-1185">Reference proteome</keyword>
<evidence type="ECO:0000256" key="9">
    <source>
        <dbReference type="ARBA" id="ARBA00023180"/>
    </source>
</evidence>
<dbReference type="SMART" id="SM00408">
    <property type="entry name" value="IGc2"/>
    <property type="match status" value="4"/>
</dbReference>
<keyword evidence="7" id="KW-0472">Membrane</keyword>
<dbReference type="InterPro" id="IPR036116">
    <property type="entry name" value="FN3_sf"/>
</dbReference>
<evidence type="ECO:0000256" key="2">
    <source>
        <dbReference type="ARBA" id="ARBA00004236"/>
    </source>
</evidence>
<dbReference type="Pfam" id="PF07679">
    <property type="entry name" value="I-set"/>
    <property type="match status" value="2"/>
</dbReference>
<dbReference type="InterPro" id="IPR013098">
    <property type="entry name" value="Ig_I-set"/>
</dbReference>
<feature type="domain" description="Ig-like" evidence="13">
    <location>
        <begin position="305"/>
        <end position="390"/>
    </location>
</feature>
<dbReference type="GO" id="GO:0030512">
    <property type="term" value="P:negative regulation of transforming growth factor beta receptor signaling pathway"/>
    <property type="evidence" value="ECO:0007669"/>
    <property type="project" value="TreeGrafter"/>
</dbReference>
<dbReference type="PANTHER" id="PTHR15185">
    <property type="entry name" value="BCL9"/>
    <property type="match status" value="1"/>
</dbReference>
<comment type="caution">
    <text evidence="15">The sequence shown here is derived from an EMBL/GenBank/DDBJ whole genome shotgun (WGS) entry which is preliminary data.</text>
</comment>
<dbReference type="GO" id="GO:1990907">
    <property type="term" value="C:beta-catenin-TCF complex"/>
    <property type="evidence" value="ECO:0007669"/>
    <property type="project" value="TreeGrafter"/>
</dbReference>
<dbReference type="CDD" id="cd00063">
    <property type="entry name" value="FN3"/>
    <property type="match status" value="3"/>
</dbReference>
<accession>A0A556V1U5</accession>
<dbReference type="SMART" id="SM00060">
    <property type="entry name" value="FN3"/>
    <property type="match status" value="3"/>
</dbReference>
<dbReference type="SUPFAM" id="SSF49265">
    <property type="entry name" value="Fibronectin type III"/>
    <property type="match status" value="2"/>
</dbReference>
<feature type="region of interest" description="Disordered" evidence="12">
    <location>
        <begin position="425"/>
        <end position="465"/>
    </location>
</feature>
<feature type="region of interest" description="Disordered" evidence="12">
    <location>
        <begin position="2188"/>
        <end position="2207"/>
    </location>
</feature>
<evidence type="ECO:0000256" key="6">
    <source>
        <dbReference type="ARBA" id="ARBA00022737"/>
    </source>
</evidence>
<dbReference type="PANTHER" id="PTHR15185:SF3">
    <property type="entry name" value="B-CELL CLL_LYMPHOMA 9-LIKE PROTEIN"/>
    <property type="match status" value="1"/>
</dbReference>
<feature type="domain" description="Fibronectin type-III" evidence="14">
    <location>
        <begin position="590"/>
        <end position="688"/>
    </location>
</feature>
<feature type="compositionally biased region" description="Polar residues" evidence="12">
    <location>
        <begin position="1355"/>
        <end position="1365"/>
    </location>
</feature>
<keyword evidence="4" id="KW-1003">Cell membrane</keyword>
<feature type="domain" description="Ig-like" evidence="13">
    <location>
        <begin position="34"/>
        <end position="100"/>
    </location>
</feature>
<dbReference type="Proteomes" id="UP000319801">
    <property type="component" value="Unassembled WGS sequence"/>
</dbReference>
<dbReference type="GO" id="GO:0003713">
    <property type="term" value="F:transcription coactivator activity"/>
    <property type="evidence" value="ECO:0007669"/>
    <property type="project" value="InterPro"/>
</dbReference>
<feature type="region of interest" description="Disordered" evidence="12">
    <location>
        <begin position="1921"/>
        <end position="2129"/>
    </location>
</feature>
<dbReference type="PROSITE" id="PS50853">
    <property type="entry name" value="FN3"/>
    <property type="match status" value="3"/>
</dbReference>
<feature type="domain" description="Fibronectin type-III" evidence="14">
    <location>
        <begin position="693"/>
        <end position="793"/>
    </location>
</feature>
<feature type="compositionally biased region" description="Polar residues" evidence="12">
    <location>
        <begin position="1999"/>
        <end position="2039"/>
    </location>
</feature>
<feature type="compositionally biased region" description="Low complexity" evidence="12">
    <location>
        <begin position="1427"/>
        <end position="1437"/>
    </location>
</feature>
<evidence type="ECO:0000256" key="10">
    <source>
        <dbReference type="ARBA" id="ARBA00023242"/>
    </source>
</evidence>
<organism evidence="15 16">
    <name type="scientific">Bagarius yarrelli</name>
    <name type="common">Goonch</name>
    <name type="synonym">Bagrus yarrelli</name>
    <dbReference type="NCBI Taxonomy" id="175774"/>
    <lineage>
        <taxon>Eukaryota</taxon>
        <taxon>Metazoa</taxon>
        <taxon>Chordata</taxon>
        <taxon>Craniata</taxon>
        <taxon>Vertebrata</taxon>
        <taxon>Euteleostomi</taxon>
        <taxon>Actinopterygii</taxon>
        <taxon>Neopterygii</taxon>
        <taxon>Teleostei</taxon>
        <taxon>Ostariophysi</taxon>
        <taxon>Siluriformes</taxon>
        <taxon>Sisoridae</taxon>
        <taxon>Sisorinae</taxon>
        <taxon>Bagarius</taxon>
    </lineage>
</organism>
<comment type="similarity">
    <text evidence="3">Belongs to the BCL9 family.</text>
</comment>
<dbReference type="InterPro" id="IPR007110">
    <property type="entry name" value="Ig-like_dom"/>
</dbReference>
<keyword evidence="5" id="KW-0732">Signal</keyword>
<name>A0A556V1U5_BAGYA</name>
<dbReference type="GO" id="GO:0045944">
    <property type="term" value="P:positive regulation of transcription by RNA polymerase II"/>
    <property type="evidence" value="ECO:0007669"/>
    <property type="project" value="TreeGrafter"/>
</dbReference>
<dbReference type="Pfam" id="PF00041">
    <property type="entry name" value="fn3"/>
    <property type="match status" value="3"/>
</dbReference>
<feature type="compositionally biased region" description="Polar residues" evidence="12">
    <location>
        <begin position="1921"/>
        <end position="1942"/>
    </location>
</feature>
<dbReference type="InterPro" id="IPR015668">
    <property type="entry name" value="Bcl-9/Bcl-9l"/>
</dbReference>
<feature type="domain" description="Ig-like" evidence="13">
    <location>
        <begin position="213"/>
        <end position="299"/>
    </location>
</feature>
<sequence>MSGETLKVFMAVDDRQVALSLLFHTQPASVVQTQGSTVHLHCMVHPTSATVTWLFQGRALEPGSLPGVEVQPDRITVFSLQPQNTGIYQCVAHSEAGSITSQWARVTIADIEDFGQTHRRALVEKEGNTAVIECQLPRSNPQALPRYRIRGKWLEESTDEYLILPSGNLQIVSVSPEHQGMYKCGAYNPVTREVKVEPNGTKLLVKNSDGPFPLGIVYPVKSVSLTVEQSMSLALECVVSGNPSPVVKWLKDGQELPPSPRLRLLHSNLVLSDVQISDRGNYTCFVQAEKGAVASANYTVDVLGPPVIIKGLSDQTVKSGSFVQFSCAASGNPVPNITWLFNSSPISTSAQLQISNLTLRILSVTLQDIGMYQCVLDNGIGSAQSAARLNINLETQTRSTTAAATSTQPTVHPVQSDEGLGLFMPSEDSSAKGDARGSFTERTSDKPTPEAPIIISPPQTHRPNAYELEWRPGRDWGRPINAYFVKYRKVDEKGTVVGSWHTVRVPGSERSLPLSDLEPSSLYEVLMVARSSAGEGQPAMLTFRTGKDKSSSSSKNPSKAPFVSLPEKPPEDKIINTHYGVVIHDRVPEAPDRPTISMASENSVYVTWIPRANGGSPITAFRVEYKKGRNADWIVADDNISPLKLSVEVRNLEAGSTYRFRVVALNIYGESPHSATSRPYQIAMTSSPVTNRPVAGPHISSTDAVSDTQIMVRWTYTTSSNNNTPIQGFYIYYRPTDSDNDGDYKRDVIEGIKRWHMIGQLQPETSYDIKMQCYNDAGESDYSNVMICESKARQPPGVPTQRPFTPPAVYPPSSTSSAGGVLYLIVGCILGVMVLILLIFIIMCLWRNRQQHSMHKYNPPGYLYQSAEMNGHIMEYSTLSGSSQLNGSIHGSYGNSGSVMPQGCHHLHHKLPNGLTLLNGSSSSYSLGHSHTHDSALPHSTVDCEHTHPHHMHSRGNMYTSVAQTDSPDCMNCQNFCNNNRCYTKANGSFTSGLKHHLVPCQLDSLEMVPLNHGSLLCHGNDSPASQGVCERLDVIREQMQVNSDSSSTENSESGTEQDVLGTSYNRVQDLVKRDLLCNPFPLKFSTSSANQMHSENKLTNHGKQVTSGAQSQTPGVNQQEQQGPAGNQVSKGTGPGNHGVKTNQISPGLKSVGGMMKTKSKRERSISVETGEQKDTLAPVLESDSKVEGAIRRKRRCVLEKKQPYSGDEWCSGAETDEEEEKASTTLHREHVMSCTGQSISGAVESVSESGLGCGLVPGLHSDQPSHATQQVVYVFTTSLANSAAEAVMHGQTDSILLFHQQNVPRTKLDQQCTAVGKVSSSGTPPTDIPKSQSGTPRPASVGGVIGGHLTGGNTPSSTSQPDSEVTHVHPGAAPSHNNCATSHSLGPGGSGPQCVGAQACGVDGSGIINHPSTGVSPSANPSVLSGHLHGESSQQGGQGSMEGLSKEQLEHRVRSLQTLRDIEKLLLRSGAGAGHGDPGGPNNNLNNGSISNSNADGYQGLEEEENNSERTGSTCIPDNVPLIRGMKKHDEPLQSIISQTQNLSGSCLDNPFMVRHHTLPHHHHLSSPTGLDMGTVLGPEGLTPEQIAWRKLQEDYYQEKRRRQEINPHTNPQQFRMMSEMGIPGGPHLMMRGPPPPYHSKPGEQQWEPGPMIGGGMGGNLRMMDMHQEGPRGPRFLGQMQRGPPGGYPGSPIEGIGSQRSPRPGMGWLDDMASNMAGVGLSHGCYASGGHGGPSQQMQSVMDRPLTREEMFHIMEKRQLQGLRRLDLEQLTRQQQSGLGGPRMMDNPGGPGFPNNVMGGGPPSRGDAMEFLNSRTMISSPISGGTPLMRDMVDSPLGGNLNMNMNLNLHQQHALSQKLREGPGSEIASPGDHTRIRAAPNGRVGANKVMVHGPNMLLQFPNAGSFPGGQVDGPYLQQSGSGMFRSDQQGTPQIVASSRPSHMPMNTGHKADHGPCHSSDLPINVNSIGSPAMPPPHQLKSPPLSQEPSPLMPSPSPTGLKSPNQVASTGPTLPPLSSTCRAGTPSAPSMKSPQIMASSLGLRSPSVSPGHHKSPAMPVASPRWTASPKTSLASPGGASKAVGNGGSSSTDTGMSLPPRSSTSTPSSQPPNLPFTSSPDTPPSQNPLSLIMSQMSKYAMPTSIPLYHDAIKTIASSDDEMATDRLLLPGVNIQGNMANHQSAQMLLSSQGSTGPQSNPQSPTGMVLSENQQLSLDPSGPLLPSPNHIAMPVMMGGGAGHPDGIGPCNMSPMHPPSQMDGFSRLQAPLHSPVGTMGQQYPHPSDDILPAQQMHHLSKSMPNQRPPNQPDSFASMPIGEGPDLSEVIRPTHTGIPEFDLSRIIPADKPSSTLQYFPKTEAMLQLQQTPHQGHLPHQGPSAQLLKQLSSSGPLQGNTPSSNPHIANLQNMMAEQQLPLQPSHCGLRPGMGMTQGGARSIGPGGVMGPGPICHPGHLMGRTGMPQQQQQHHHQQQVMMANSLLQHQSHMSQSTMTPQQQPHNLLAQQNMMLQAKQRSMPILAEHFGQQGAVLSPQGPMMGPPHPHSAMIGSQGIRQRGLSLDSPMGYGPGSMANMPF</sequence>
<feature type="compositionally biased region" description="Basic and acidic residues" evidence="12">
    <location>
        <begin position="1164"/>
        <end position="1174"/>
    </location>
</feature>
<feature type="region of interest" description="Disordered" evidence="12">
    <location>
        <begin position="2296"/>
        <end position="2321"/>
    </location>
</feature>
<keyword evidence="10" id="KW-0539">Nucleus</keyword>
<feature type="compositionally biased region" description="Low complexity" evidence="12">
    <location>
        <begin position="1482"/>
        <end position="1497"/>
    </location>
</feature>
<dbReference type="SMART" id="SM00409">
    <property type="entry name" value="IG"/>
    <property type="match status" value="4"/>
</dbReference>
<evidence type="ECO:0000256" key="5">
    <source>
        <dbReference type="ARBA" id="ARBA00022729"/>
    </source>
</evidence>
<feature type="region of interest" description="Disordered" evidence="12">
    <location>
        <begin position="543"/>
        <end position="569"/>
    </location>
</feature>
<dbReference type="FunFam" id="2.60.40.10:FF:000273">
    <property type="entry name" value="contactin-3 isoform X1"/>
    <property type="match status" value="1"/>
</dbReference>
<feature type="region of interest" description="Disordered" evidence="12">
    <location>
        <begin position="1413"/>
        <end position="1454"/>
    </location>
</feature>
<feature type="region of interest" description="Disordered" evidence="12">
    <location>
        <begin position="1100"/>
        <end position="1174"/>
    </location>
</feature>
<dbReference type="CDD" id="cd00096">
    <property type="entry name" value="Ig"/>
    <property type="match status" value="1"/>
</dbReference>
<dbReference type="EMBL" id="VCAZ01000097">
    <property type="protein sequence ID" value="TSR87289.1"/>
    <property type="molecule type" value="Genomic_DNA"/>
</dbReference>
<dbReference type="InterPro" id="IPR013083">
    <property type="entry name" value="Znf_RING/FYVE/PHD"/>
</dbReference>